<evidence type="ECO:0000313" key="1">
    <source>
        <dbReference type="EMBL" id="GAA2774559.1"/>
    </source>
</evidence>
<evidence type="ECO:0000313" key="2">
    <source>
        <dbReference type="Proteomes" id="UP001501866"/>
    </source>
</evidence>
<dbReference type="EMBL" id="BAAAUH010000153">
    <property type="protein sequence ID" value="GAA2774559.1"/>
    <property type="molecule type" value="Genomic_DNA"/>
</dbReference>
<sequence length="101" mass="11754">MAEAYRNLDGTEVVGAVWGYSPDSYSLYGWSDEDDAKFKEFIYLLEQDASFGNYIDERDRFDADWQKGEYEPAVAMHFDKSDFIIIEKIEKNTQARESEQG</sequence>
<comment type="caution">
    <text evidence="1">The sequence shown here is derived from an EMBL/GenBank/DDBJ whole genome shotgun (WGS) entry which is preliminary data.</text>
</comment>
<accession>A0ABP6HH49</accession>
<gene>
    <name evidence="1" type="ORF">GCM10010451_68420</name>
</gene>
<dbReference type="Proteomes" id="UP001501866">
    <property type="component" value="Unassembled WGS sequence"/>
</dbReference>
<reference evidence="2" key="1">
    <citation type="journal article" date="2019" name="Int. J. Syst. Evol. Microbiol.">
        <title>The Global Catalogue of Microorganisms (GCM) 10K type strain sequencing project: providing services to taxonomists for standard genome sequencing and annotation.</title>
        <authorList>
            <consortium name="The Broad Institute Genomics Platform"/>
            <consortium name="The Broad Institute Genome Sequencing Center for Infectious Disease"/>
            <person name="Wu L."/>
            <person name="Ma J."/>
        </authorList>
    </citation>
    <scope>NUCLEOTIDE SEQUENCE [LARGE SCALE GENOMIC DNA]</scope>
    <source>
        <strain evidence="2">JCM 9095</strain>
    </source>
</reference>
<proteinExistence type="predicted"/>
<keyword evidence="2" id="KW-1185">Reference proteome</keyword>
<organism evidence="1 2">
    <name type="scientific">Streptomyces virens</name>
    <dbReference type="NCBI Taxonomy" id="285572"/>
    <lineage>
        <taxon>Bacteria</taxon>
        <taxon>Bacillati</taxon>
        <taxon>Actinomycetota</taxon>
        <taxon>Actinomycetes</taxon>
        <taxon>Kitasatosporales</taxon>
        <taxon>Streptomycetaceae</taxon>
        <taxon>Streptomyces</taxon>
    </lineage>
</organism>
<name>A0ABP6HH49_9ACTN</name>
<protein>
    <submittedName>
        <fullName evidence="1">Uncharacterized protein</fullName>
    </submittedName>
</protein>